<dbReference type="Proteomes" id="UP000215914">
    <property type="component" value="Unassembled WGS sequence"/>
</dbReference>
<gene>
    <name evidence="1" type="ORF">HanXRQr2_Chr16g0767811</name>
</gene>
<organism evidence="1 2">
    <name type="scientific">Helianthus annuus</name>
    <name type="common">Common sunflower</name>
    <dbReference type="NCBI Taxonomy" id="4232"/>
    <lineage>
        <taxon>Eukaryota</taxon>
        <taxon>Viridiplantae</taxon>
        <taxon>Streptophyta</taxon>
        <taxon>Embryophyta</taxon>
        <taxon>Tracheophyta</taxon>
        <taxon>Spermatophyta</taxon>
        <taxon>Magnoliopsida</taxon>
        <taxon>eudicotyledons</taxon>
        <taxon>Gunneridae</taxon>
        <taxon>Pentapetalae</taxon>
        <taxon>asterids</taxon>
        <taxon>campanulids</taxon>
        <taxon>Asterales</taxon>
        <taxon>Asteraceae</taxon>
        <taxon>Asteroideae</taxon>
        <taxon>Heliantheae alliance</taxon>
        <taxon>Heliantheae</taxon>
        <taxon>Helianthus</taxon>
    </lineage>
</organism>
<reference evidence="1" key="2">
    <citation type="submission" date="2020-06" db="EMBL/GenBank/DDBJ databases">
        <title>Helianthus annuus Genome sequencing and assembly Release 2.</title>
        <authorList>
            <person name="Gouzy J."/>
            <person name="Langlade N."/>
            <person name="Munos S."/>
        </authorList>
    </citation>
    <scope>NUCLEOTIDE SEQUENCE</scope>
    <source>
        <tissue evidence="1">Leaves</tissue>
    </source>
</reference>
<dbReference type="Gramene" id="mRNA:HanXRQr2_Chr16g0767811">
    <property type="protein sequence ID" value="mRNA:HanXRQr2_Chr16g0767811"/>
    <property type="gene ID" value="HanXRQr2_Chr16g0767811"/>
</dbReference>
<dbReference type="AlphaFoldDB" id="A0A9K3DWP5"/>
<dbReference type="EMBL" id="MNCJ02000331">
    <property type="protein sequence ID" value="KAF5761676.1"/>
    <property type="molecule type" value="Genomic_DNA"/>
</dbReference>
<evidence type="ECO:0000313" key="1">
    <source>
        <dbReference type="EMBL" id="KAF5761676.1"/>
    </source>
</evidence>
<sequence length="51" mass="5995">MNVVLDCVSSCSWLSKFSEWPTFCLSIQIWVNPIENIFKQVYLTLLTNNRI</sequence>
<accession>A0A9K3DWP5</accession>
<evidence type="ECO:0000313" key="2">
    <source>
        <dbReference type="Proteomes" id="UP000215914"/>
    </source>
</evidence>
<reference evidence="1" key="1">
    <citation type="journal article" date="2017" name="Nature">
        <title>The sunflower genome provides insights into oil metabolism, flowering and Asterid evolution.</title>
        <authorList>
            <person name="Badouin H."/>
            <person name="Gouzy J."/>
            <person name="Grassa C.J."/>
            <person name="Murat F."/>
            <person name="Staton S.E."/>
            <person name="Cottret L."/>
            <person name="Lelandais-Briere C."/>
            <person name="Owens G.L."/>
            <person name="Carrere S."/>
            <person name="Mayjonade B."/>
            <person name="Legrand L."/>
            <person name="Gill N."/>
            <person name="Kane N.C."/>
            <person name="Bowers J.E."/>
            <person name="Hubner S."/>
            <person name="Bellec A."/>
            <person name="Berard A."/>
            <person name="Berges H."/>
            <person name="Blanchet N."/>
            <person name="Boniface M.C."/>
            <person name="Brunel D."/>
            <person name="Catrice O."/>
            <person name="Chaidir N."/>
            <person name="Claudel C."/>
            <person name="Donnadieu C."/>
            <person name="Faraut T."/>
            <person name="Fievet G."/>
            <person name="Helmstetter N."/>
            <person name="King M."/>
            <person name="Knapp S.J."/>
            <person name="Lai Z."/>
            <person name="Le Paslier M.C."/>
            <person name="Lippi Y."/>
            <person name="Lorenzon L."/>
            <person name="Mandel J.R."/>
            <person name="Marage G."/>
            <person name="Marchand G."/>
            <person name="Marquand E."/>
            <person name="Bret-Mestries E."/>
            <person name="Morien E."/>
            <person name="Nambeesan S."/>
            <person name="Nguyen T."/>
            <person name="Pegot-Espagnet P."/>
            <person name="Pouilly N."/>
            <person name="Raftis F."/>
            <person name="Sallet E."/>
            <person name="Schiex T."/>
            <person name="Thomas J."/>
            <person name="Vandecasteele C."/>
            <person name="Vares D."/>
            <person name="Vear F."/>
            <person name="Vautrin S."/>
            <person name="Crespi M."/>
            <person name="Mangin B."/>
            <person name="Burke J.M."/>
            <person name="Salse J."/>
            <person name="Munos S."/>
            <person name="Vincourt P."/>
            <person name="Rieseberg L.H."/>
            <person name="Langlade N.B."/>
        </authorList>
    </citation>
    <scope>NUCLEOTIDE SEQUENCE</scope>
    <source>
        <tissue evidence="1">Leaves</tissue>
    </source>
</reference>
<proteinExistence type="predicted"/>
<name>A0A9K3DWP5_HELAN</name>
<protein>
    <submittedName>
        <fullName evidence="1">Uncharacterized protein</fullName>
    </submittedName>
</protein>
<comment type="caution">
    <text evidence="1">The sequence shown here is derived from an EMBL/GenBank/DDBJ whole genome shotgun (WGS) entry which is preliminary data.</text>
</comment>
<keyword evidence="2" id="KW-1185">Reference proteome</keyword>